<dbReference type="OrthoDB" id="10265211at2759"/>
<dbReference type="GO" id="GO:0005664">
    <property type="term" value="C:nuclear origin of replication recognition complex"/>
    <property type="evidence" value="ECO:0007669"/>
    <property type="project" value="InterPro"/>
</dbReference>
<dbReference type="AlphaFoldDB" id="A0A9N8WFP8"/>
<dbReference type="InterPro" id="IPR045667">
    <property type="entry name" value="ORC3_N"/>
</dbReference>
<comment type="similarity">
    <text evidence="2">Belongs to the ORC3 family.</text>
</comment>
<protein>
    <recommendedName>
        <fullName evidence="3">Origin recognition complex subunit 3</fullName>
    </recommendedName>
</protein>
<proteinExistence type="inferred from homology"/>
<evidence type="ECO:0000259" key="12">
    <source>
        <dbReference type="Pfam" id="PF18137"/>
    </source>
</evidence>
<evidence type="ECO:0000259" key="11">
    <source>
        <dbReference type="Pfam" id="PF07034"/>
    </source>
</evidence>
<gene>
    <name evidence="14" type="ORF">POCULU_LOCUS1563</name>
</gene>
<evidence type="ECO:0000256" key="7">
    <source>
        <dbReference type="ARBA" id="ARBA00023242"/>
    </source>
</evidence>
<dbReference type="InterPro" id="IPR045663">
    <property type="entry name" value="ORC3_ins"/>
</dbReference>
<evidence type="ECO:0000256" key="9">
    <source>
        <dbReference type="ARBA" id="ARBA00045241"/>
    </source>
</evidence>
<keyword evidence="10" id="KW-0175">Coiled coil</keyword>
<evidence type="ECO:0000256" key="8">
    <source>
        <dbReference type="ARBA" id="ARBA00026084"/>
    </source>
</evidence>
<dbReference type="PANTHER" id="PTHR12748">
    <property type="entry name" value="ORIGIN RECOGNITION COMPLEX SUBUNIT 3"/>
    <property type="match status" value="1"/>
</dbReference>
<reference evidence="14" key="1">
    <citation type="submission" date="2021-06" db="EMBL/GenBank/DDBJ databases">
        <authorList>
            <person name="Kallberg Y."/>
            <person name="Tangrot J."/>
            <person name="Rosling A."/>
        </authorList>
    </citation>
    <scope>NUCLEOTIDE SEQUENCE</scope>
    <source>
        <strain evidence="14">IA702</strain>
    </source>
</reference>
<evidence type="ECO:0000313" key="14">
    <source>
        <dbReference type="EMBL" id="CAG8481267.1"/>
    </source>
</evidence>
<dbReference type="Pfam" id="PF18137">
    <property type="entry name" value="WHD_ORC"/>
    <property type="match status" value="1"/>
</dbReference>
<evidence type="ECO:0000256" key="1">
    <source>
        <dbReference type="ARBA" id="ARBA00004123"/>
    </source>
</evidence>
<dbReference type="InterPro" id="IPR040855">
    <property type="entry name" value="ORC_WH_C"/>
</dbReference>
<dbReference type="GO" id="GO:0005656">
    <property type="term" value="C:nuclear pre-replicative complex"/>
    <property type="evidence" value="ECO:0007669"/>
    <property type="project" value="TreeGrafter"/>
</dbReference>
<dbReference type="GO" id="GO:0006270">
    <property type="term" value="P:DNA replication initiation"/>
    <property type="evidence" value="ECO:0007669"/>
    <property type="project" value="TreeGrafter"/>
</dbReference>
<evidence type="ECO:0000256" key="5">
    <source>
        <dbReference type="ARBA" id="ARBA00022705"/>
    </source>
</evidence>
<evidence type="ECO:0000256" key="6">
    <source>
        <dbReference type="ARBA" id="ARBA00023125"/>
    </source>
</evidence>
<keyword evidence="6" id="KW-0238">DNA-binding</keyword>
<comment type="subcellular location">
    <subcellularLocation>
        <location evidence="1">Nucleus</location>
    </subcellularLocation>
</comment>
<dbReference type="EMBL" id="CAJVPJ010000120">
    <property type="protein sequence ID" value="CAG8481267.1"/>
    <property type="molecule type" value="Genomic_DNA"/>
</dbReference>
<dbReference type="InterPro" id="IPR020795">
    <property type="entry name" value="ORC3"/>
</dbReference>
<dbReference type="Pfam" id="PF07034">
    <property type="entry name" value="ORC3_N"/>
    <property type="match status" value="1"/>
</dbReference>
<comment type="function">
    <text evidence="9">Component of the origin recognition complex (ORC) that binds origins of replication. DNA-binding is ATP-dependent. The specific DNA sequences that define origins of replication have not been identified yet. ORC is required to assemble the pre-replication complex necessary to initiate DNA replication. Binds histone H3 and H4 trimethylation marks H3K9me3, H3K27me3 and H4K20me3.</text>
</comment>
<evidence type="ECO:0000313" key="15">
    <source>
        <dbReference type="Proteomes" id="UP000789572"/>
    </source>
</evidence>
<evidence type="ECO:0000256" key="3">
    <source>
        <dbReference type="ARBA" id="ARBA00019085"/>
    </source>
</evidence>
<evidence type="ECO:0000256" key="10">
    <source>
        <dbReference type="SAM" id="Coils"/>
    </source>
</evidence>
<organism evidence="14 15">
    <name type="scientific">Paraglomus occultum</name>
    <dbReference type="NCBI Taxonomy" id="144539"/>
    <lineage>
        <taxon>Eukaryota</taxon>
        <taxon>Fungi</taxon>
        <taxon>Fungi incertae sedis</taxon>
        <taxon>Mucoromycota</taxon>
        <taxon>Glomeromycotina</taxon>
        <taxon>Glomeromycetes</taxon>
        <taxon>Paraglomerales</taxon>
        <taxon>Paraglomeraceae</taxon>
        <taxon>Paraglomus</taxon>
    </lineage>
</organism>
<evidence type="ECO:0000256" key="4">
    <source>
        <dbReference type="ARBA" id="ARBA00022553"/>
    </source>
</evidence>
<evidence type="ECO:0000256" key="2">
    <source>
        <dbReference type="ARBA" id="ARBA00010977"/>
    </source>
</evidence>
<evidence type="ECO:0000259" key="13">
    <source>
        <dbReference type="Pfam" id="PF19675"/>
    </source>
</evidence>
<keyword evidence="7" id="KW-0539">Nucleus</keyword>
<dbReference type="GO" id="GO:0003688">
    <property type="term" value="F:DNA replication origin binding"/>
    <property type="evidence" value="ECO:0007669"/>
    <property type="project" value="TreeGrafter"/>
</dbReference>
<dbReference type="Proteomes" id="UP000789572">
    <property type="component" value="Unassembled WGS sequence"/>
</dbReference>
<comment type="caution">
    <text evidence="14">The sequence shown here is derived from an EMBL/GenBank/DDBJ whole genome shotgun (WGS) entry which is preliminary data.</text>
</comment>
<accession>A0A9N8WFP8</accession>
<dbReference type="GO" id="GO:0031261">
    <property type="term" value="C:DNA replication preinitiation complex"/>
    <property type="evidence" value="ECO:0007669"/>
    <property type="project" value="TreeGrafter"/>
</dbReference>
<sequence length="729" mass="84173">MSEIQARDPFDSVTKGCFVILPGEPVEFKKSASKAGMYSHKDDGTYYNPYHREYFGFQRLIDGTESVETLKLRVKEYERTWSEMKNRIDSLLANINKFSIENIVNFVTTAYNDVHDISNLQNLNLPYCELPTALVFAGVNIPDHDVLFKQIACTLQRNGHAVATLRSADCSNLKNTISHMIEQLMNTQKDYEKDDDDDEEIDGKIVFFKRAKCGSRLSKYDMQLLAGWYEHICQTTSCSNNGSRLVVIIQDFECFDPKLLEDLNNLFIIIIPPSIVENSEYRERLPIVFLIGIATIIEILHDTLPKSTLSLLRMEKFSLLQPHQCFNLLVNEVIIEESKGIKLGLAPFKYLTDTYLLLNYSISSYVSKLQYAVMHHYYANPLSFLSNINREEAQARLRLLTDEHLEIIRMQASFRKFVEARLPNYQEVVKLLKDNNYLKSLIPGFIEEMQLYQKKFSIAFNFIYIIQNSLNEPSMRKQKYYLYLMALQETNGLCESDYVKSVVLHLRKLNCMKLREIVIACKEYMSQRVDGIVELMETISLLEGFAEKLGSNDANMSGLECEPLSIGERLVSRSRAKMMRNKANSTNDDTKLSKDVVGFFEGFFRDNLRHYSSIPLHELTYYDAVNLLKKAFNAQPREALQTALGQPSHYIRCDCCLEDQSALDEILPTQNDTCILYKLYLEFGRLINLYDWFVAFKHVLDKAGPIEMNEAQYPLRNRLMLNFVAGVIL</sequence>
<dbReference type="Pfam" id="PF19675">
    <property type="entry name" value="ORC3_ins"/>
    <property type="match status" value="1"/>
</dbReference>
<name>A0A9N8WFP8_9GLOM</name>
<keyword evidence="15" id="KW-1185">Reference proteome</keyword>
<feature type="domain" description="Origin recognition complex subunit 3 insertion" evidence="13">
    <location>
        <begin position="398"/>
        <end position="625"/>
    </location>
</feature>
<dbReference type="PANTHER" id="PTHR12748:SF0">
    <property type="entry name" value="ORIGIN RECOGNITION COMPLEX SUBUNIT 3"/>
    <property type="match status" value="1"/>
</dbReference>
<keyword evidence="5" id="KW-0235">DNA replication</keyword>
<feature type="coiled-coil region" evidence="10">
    <location>
        <begin position="67"/>
        <end position="94"/>
    </location>
</feature>
<keyword evidence="4" id="KW-0597">Phosphoprotein</keyword>
<dbReference type="CDD" id="cd20704">
    <property type="entry name" value="Orc3"/>
    <property type="match status" value="1"/>
</dbReference>
<feature type="domain" description="Origin recognition complex subunit 3 winged helix C-terminal" evidence="12">
    <location>
        <begin position="637"/>
        <end position="703"/>
    </location>
</feature>
<comment type="subunit">
    <text evidence="8">Component of ORC, a complex composed of at least 6 subunits: ORC1, ORC2, ORC3, ORC4, ORC5 and ORC6. ORC is regulated in a cell-cycle dependent manner. It is sequentially assembled at the exit from anaphase of mitosis and disassembled as cells enter S phase.</text>
</comment>
<feature type="domain" description="Origin recognition complex subunit 3 N-terminal" evidence="11">
    <location>
        <begin position="9"/>
        <end position="385"/>
    </location>
</feature>